<dbReference type="Proteomes" id="UP000244722">
    <property type="component" value="Unassembled WGS sequence"/>
</dbReference>
<evidence type="ECO:0000256" key="1">
    <source>
        <dbReference type="SAM" id="MobiDB-lite"/>
    </source>
</evidence>
<comment type="caution">
    <text evidence="2">The sequence shown here is derived from an EMBL/GenBank/DDBJ whole genome shotgun (WGS) entry which is preliminary data.</text>
</comment>
<organism evidence="2 3">
    <name type="scientific">Tuber borchii</name>
    <name type="common">White truffle</name>
    <dbReference type="NCBI Taxonomy" id="42251"/>
    <lineage>
        <taxon>Eukaryota</taxon>
        <taxon>Fungi</taxon>
        <taxon>Dikarya</taxon>
        <taxon>Ascomycota</taxon>
        <taxon>Pezizomycotina</taxon>
        <taxon>Pezizomycetes</taxon>
        <taxon>Pezizales</taxon>
        <taxon>Tuberaceae</taxon>
        <taxon>Tuber</taxon>
    </lineage>
</organism>
<name>A0A2T6ZTF5_TUBBO</name>
<sequence>MTTAVIPSTETDRAGEAEMAPRFTEPTEAPGGSGGPSKSLRNRVGESEDDDESTPIKKPKLLNKGFGAYPDDILFDLLDKVHGILEAFDECENYPAGPEIVKECSRSLAHPMPIHILELFVQTYLVKMWVEKKVRAFLSHFI</sequence>
<proteinExistence type="predicted"/>
<feature type="region of interest" description="Disordered" evidence="1">
    <location>
        <begin position="1"/>
        <end position="58"/>
    </location>
</feature>
<dbReference type="EMBL" id="NESQ01000107">
    <property type="protein sequence ID" value="PUU78768.1"/>
    <property type="molecule type" value="Genomic_DNA"/>
</dbReference>
<evidence type="ECO:0000313" key="2">
    <source>
        <dbReference type="EMBL" id="PUU78768.1"/>
    </source>
</evidence>
<accession>A0A2T6ZTF5</accession>
<reference evidence="2 3" key="1">
    <citation type="submission" date="2017-04" db="EMBL/GenBank/DDBJ databases">
        <title>Draft genome sequence of Tuber borchii Vittad., a whitish edible truffle.</title>
        <authorList>
            <consortium name="DOE Joint Genome Institute"/>
            <person name="Murat C."/>
            <person name="Kuo A."/>
            <person name="Barry K.W."/>
            <person name="Clum A."/>
            <person name="Dockter R.B."/>
            <person name="Fauchery L."/>
            <person name="Iotti M."/>
            <person name="Kohler A."/>
            <person name="Labutti K."/>
            <person name="Lindquist E.A."/>
            <person name="Lipzen A."/>
            <person name="Ohm R.A."/>
            <person name="Wang M."/>
            <person name="Grigoriev I.V."/>
            <person name="Zambonelli A."/>
            <person name="Martin F.M."/>
        </authorList>
    </citation>
    <scope>NUCLEOTIDE SEQUENCE [LARGE SCALE GENOMIC DNA]</scope>
    <source>
        <strain evidence="2 3">Tbo3840</strain>
    </source>
</reference>
<dbReference type="AlphaFoldDB" id="A0A2T6ZTF5"/>
<protein>
    <submittedName>
        <fullName evidence="2">Uncharacterized protein</fullName>
    </submittedName>
</protein>
<keyword evidence="3" id="KW-1185">Reference proteome</keyword>
<evidence type="ECO:0000313" key="3">
    <source>
        <dbReference type="Proteomes" id="UP000244722"/>
    </source>
</evidence>
<gene>
    <name evidence="2" type="ORF">B9Z19DRAFT_1064788</name>
</gene>